<dbReference type="PANTHER" id="PTHR37984">
    <property type="entry name" value="PROTEIN CBG26694"/>
    <property type="match status" value="1"/>
</dbReference>
<feature type="domain" description="Integrase zinc-binding" evidence="2">
    <location>
        <begin position="55"/>
        <end position="110"/>
    </location>
</feature>
<organism evidence="3">
    <name type="scientific">Tanacetum cinerariifolium</name>
    <name type="common">Dalmatian daisy</name>
    <name type="synonym">Chrysanthemum cinerariifolium</name>
    <dbReference type="NCBI Taxonomy" id="118510"/>
    <lineage>
        <taxon>Eukaryota</taxon>
        <taxon>Viridiplantae</taxon>
        <taxon>Streptophyta</taxon>
        <taxon>Embryophyta</taxon>
        <taxon>Tracheophyta</taxon>
        <taxon>Spermatophyta</taxon>
        <taxon>Magnoliopsida</taxon>
        <taxon>eudicotyledons</taxon>
        <taxon>Gunneridae</taxon>
        <taxon>Pentapetalae</taxon>
        <taxon>asterids</taxon>
        <taxon>campanulids</taxon>
        <taxon>Asterales</taxon>
        <taxon>Asteraceae</taxon>
        <taxon>Asteroideae</taxon>
        <taxon>Anthemideae</taxon>
        <taxon>Anthemidinae</taxon>
        <taxon>Tanacetum</taxon>
    </lineage>
</organism>
<protein>
    <submittedName>
        <fullName evidence="3">RNA-directed DNA polymerase</fullName>
    </submittedName>
</protein>
<dbReference type="AlphaFoldDB" id="A0A6L2N0Q3"/>
<feature type="region of interest" description="Disordered" evidence="1">
    <location>
        <begin position="196"/>
        <end position="227"/>
    </location>
</feature>
<sequence>MQIRVQGFDLFRGLYYDDPDFKEIWSKFDNGPFRQFSKLDGYLFKGARLFIPLCSLREAIILKGHAGGLAGHFGRDKTLAILRELFYWPKMERGVNRLLERCRTCHIAKTHSSNAGLYTPLYVPVAEWKDVSLDFVLAKAKKDEPKEAREAPKEWTVEEEIVLCQGWCDVSENNISGNSMKAKGFLETVISNEAVEEETQKFRPMGRDRAKAKKKAASSSRGQRRSQ</sequence>
<gene>
    <name evidence="3" type="ORF">Tci_051187</name>
</gene>
<dbReference type="GO" id="GO:0003964">
    <property type="term" value="F:RNA-directed DNA polymerase activity"/>
    <property type="evidence" value="ECO:0007669"/>
    <property type="project" value="UniProtKB-KW"/>
</dbReference>
<dbReference type="EMBL" id="BKCJ010007825">
    <property type="protein sequence ID" value="GEU79209.1"/>
    <property type="molecule type" value="Genomic_DNA"/>
</dbReference>
<reference evidence="3" key="1">
    <citation type="journal article" date="2019" name="Sci. Rep.">
        <title>Draft genome of Tanacetum cinerariifolium, the natural source of mosquito coil.</title>
        <authorList>
            <person name="Yamashiro T."/>
            <person name="Shiraishi A."/>
            <person name="Satake H."/>
            <person name="Nakayama K."/>
        </authorList>
    </citation>
    <scope>NUCLEOTIDE SEQUENCE</scope>
</reference>
<keyword evidence="3" id="KW-0808">Transferase</keyword>
<name>A0A6L2N0Q3_TANCI</name>
<feature type="compositionally biased region" description="Basic residues" evidence="1">
    <location>
        <begin position="210"/>
        <end position="227"/>
    </location>
</feature>
<evidence type="ECO:0000259" key="2">
    <source>
        <dbReference type="Pfam" id="PF17921"/>
    </source>
</evidence>
<keyword evidence="3" id="KW-0548">Nucleotidyltransferase</keyword>
<keyword evidence="3" id="KW-0695">RNA-directed DNA polymerase</keyword>
<evidence type="ECO:0000256" key="1">
    <source>
        <dbReference type="SAM" id="MobiDB-lite"/>
    </source>
</evidence>
<comment type="caution">
    <text evidence="3">The sequence shown here is derived from an EMBL/GenBank/DDBJ whole genome shotgun (WGS) entry which is preliminary data.</text>
</comment>
<evidence type="ECO:0000313" key="3">
    <source>
        <dbReference type="EMBL" id="GEU79209.1"/>
    </source>
</evidence>
<dbReference type="Pfam" id="PF17921">
    <property type="entry name" value="Integrase_H2C2"/>
    <property type="match status" value="1"/>
</dbReference>
<dbReference type="PANTHER" id="PTHR37984:SF5">
    <property type="entry name" value="PROTEIN NYNRIN-LIKE"/>
    <property type="match status" value="1"/>
</dbReference>
<dbReference type="InterPro" id="IPR041588">
    <property type="entry name" value="Integrase_H2C2"/>
</dbReference>
<feature type="compositionally biased region" description="Basic and acidic residues" evidence="1">
    <location>
        <begin position="198"/>
        <end position="209"/>
    </location>
</feature>
<accession>A0A6L2N0Q3</accession>
<proteinExistence type="predicted"/>
<dbReference type="InterPro" id="IPR050951">
    <property type="entry name" value="Retrovirus_Pol_polyprotein"/>
</dbReference>
<dbReference type="Gene3D" id="1.10.340.70">
    <property type="match status" value="1"/>
</dbReference>